<accession>A0A226DKR0</accession>
<feature type="signal peptide" evidence="4">
    <location>
        <begin position="1"/>
        <end position="26"/>
    </location>
</feature>
<evidence type="ECO:0000256" key="2">
    <source>
        <dbReference type="ARBA" id="ARBA00022676"/>
    </source>
</evidence>
<reference evidence="5 6" key="1">
    <citation type="submission" date="2015-12" db="EMBL/GenBank/DDBJ databases">
        <title>The genome of Folsomia candida.</title>
        <authorList>
            <person name="Faddeeva A."/>
            <person name="Derks M.F."/>
            <person name="Anvar Y."/>
            <person name="Smit S."/>
            <person name="Van Straalen N."/>
            <person name="Roelofs D."/>
        </authorList>
    </citation>
    <scope>NUCLEOTIDE SEQUENCE [LARGE SCALE GENOMIC DNA]</scope>
    <source>
        <strain evidence="5 6">VU population</strain>
        <tissue evidence="5">Whole body</tissue>
    </source>
</reference>
<keyword evidence="4" id="KW-0732">Signal</keyword>
<comment type="caution">
    <text evidence="5">The sequence shown here is derived from an EMBL/GenBank/DDBJ whole genome shotgun (WGS) entry which is preliminary data.</text>
</comment>
<evidence type="ECO:0000256" key="3">
    <source>
        <dbReference type="ARBA" id="ARBA00022679"/>
    </source>
</evidence>
<protein>
    <submittedName>
        <fullName evidence="5">UDP-glucuronosyltransferase 2B7</fullName>
    </submittedName>
</protein>
<dbReference type="OMA" id="WIADSID"/>
<dbReference type="PANTHER" id="PTHR48043">
    <property type="entry name" value="EG:EG0003.4 PROTEIN-RELATED"/>
    <property type="match status" value="1"/>
</dbReference>
<dbReference type="OrthoDB" id="5835829at2759"/>
<dbReference type="Proteomes" id="UP000198287">
    <property type="component" value="Unassembled WGS sequence"/>
</dbReference>
<evidence type="ECO:0000256" key="4">
    <source>
        <dbReference type="SAM" id="SignalP"/>
    </source>
</evidence>
<keyword evidence="2" id="KW-0328">Glycosyltransferase</keyword>
<proteinExistence type="inferred from homology"/>
<comment type="similarity">
    <text evidence="1">Belongs to the UDP-glycosyltransferase family.</text>
</comment>
<evidence type="ECO:0000313" key="6">
    <source>
        <dbReference type="Proteomes" id="UP000198287"/>
    </source>
</evidence>
<gene>
    <name evidence="5" type="ORF">Fcan01_19101</name>
</gene>
<keyword evidence="3 5" id="KW-0808">Transferase</keyword>
<dbReference type="InterPro" id="IPR050271">
    <property type="entry name" value="UDP-glycosyltransferase"/>
</dbReference>
<dbReference type="EMBL" id="LNIX01000016">
    <property type="protein sequence ID" value="OXA46125.1"/>
    <property type="molecule type" value="Genomic_DNA"/>
</dbReference>
<organism evidence="5 6">
    <name type="scientific">Folsomia candida</name>
    <name type="common">Springtail</name>
    <dbReference type="NCBI Taxonomy" id="158441"/>
    <lineage>
        <taxon>Eukaryota</taxon>
        <taxon>Metazoa</taxon>
        <taxon>Ecdysozoa</taxon>
        <taxon>Arthropoda</taxon>
        <taxon>Hexapoda</taxon>
        <taxon>Collembola</taxon>
        <taxon>Entomobryomorpha</taxon>
        <taxon>Isotomoidea</taxon>
        <taxon>Isotomidae</taxon>
        <taxon>Proisotominae</taxon>
        <taxon>Folsomia</taxon>
    </lineage>
</organism>
<dbReference type="Pfam" id="PF00201">
    <property type="entry name" value="UDPGT"/>
    <property type="match status" value="1"/>
</dbReference>
<keyword evidence="6" id="KW-1185">Reference proteome</keyword>
<dbReference type="PANTHER" id="PTHR48043:SF159">
    <property type="entry name" value="EG:EG0003.4 PROTEIN-RELATED"/>
    <property type="match status" value="1"/>
</dbReference>
<dbReference type="InterPro" id="IPR002213">
    <property type="entry name" value="UDP_glucos_trans"/>
</dbReference>
<dbReference type="STRING" id="158441.A0A226DKR0"/>
<dbReference type="GO" id="GO:0008194">
    <property type="term" value="F:UDP-glycosyltransferase activity"/>
    <property type="evidence" value="ECO:0007669"/>
    <property type="project" value="InterPro"/>
</dbReference>
<dbReference type="SUPFAM" id="SSF53756">
    <property type="entry name" value="UDP-Glycosyltransferase/glycogen phosphorylase"/>
    <property type="match status" value="1"/>
</dbReference>
<dbReference type="AlphaFoldDB" id="A0A226DKR0"/>
<sequence>MQLAYFQVFIPTCLLLLIGTPAHVEPAKILFLIPMSTRSEKHMFSPLITKLASNGHNLTVVTNIADKVGHANVTEIVPISVDEVCGSVSDIGASQSLFWDIVFLDMKPLMSLVDKIYDHPEFKTVLRQKFDLIFTNLFFGQAFYGVMYKNRGPFILLHSLPVANYFLKDWGHVAPPSHVPYPLLEFTDKMNFRERVVNFLVDWATYFHSEMVDIPLFEEVYRKHLGREVPSVKEIQKNASLMMMNTNYLTTYHRPVMPDVIEIGGMHCKEAKPLPEV</sequence>
<evidence type="ECO:0000313" key="5">
    <source>
        <dbReference type="EMBL" id="OXA46125.1"/>
    </source>
</evidence>
<feature type="chain" id="PRO_5013279729" evidence="4">
    <location>
        <begin position="27"/>
        <end position="277"/>
    </location>
</feature>
<name>A0A226DKR0_FOLCA</name>
<evidence type="ECO:0000256" key="1">
    <source>
        <dbReference type="ARBA" id="ARBA00009995"/>
    </source>
</evidence>